<evidence type="ECO:0000256" key="3">
    <source>
        <dbReference type="SAM" id="Phobius"/>
    </source>
</evidence>
<dbReference type="Pfam" id="PF09527">
    <property type="entry name" value="ATPase_gene1"/>
    <property type="match status" value="1"/>
</dbReference>
<reference evidence="5" key="1">
    <citation type="submission" date="2016-10" db="EMBL/GenBank/DDBJ databases">
        <authorList>
            <person name="Varghese N."/>
            <person name="Submissions S."/>
        </authorList>
    </citation>
    <scope>NUCLEOTIDE SEQUENCE [LARGE SCALE GENOMIC DNA]</scope>
    <source>
        <strain evidence="5">DSM 123</strain>
    </source>
</reference>
<name>A0A1H8TXM3_9BRAD</name>
<keyword evidence="1" id="KW-0406">Ion transport</keyword>
<feature type="compositionally biased region" description="Basic and acidic residues" evidence="2">
    <location>
        <begin position="1"/>
        <end position="16"/>
    </location>
</feature>
<organism evidence="4 5">
    <name type="scientific">Rhodopseudomonas pseudopalustris</name>
    <dbReference type="NCBI Taxonomy" id="1513892"/>
    <lineage>
        <taxon>Bacteria</taxon>
        <taxon>Pseudomonadati</taxon>
        <taxon>Pseudomonadota</taxon>
        <taxon>Alphaproteobacteria</taxon>
        <taxon>Hyphomicrobiales</taxon>
        <taxon>Nitrobacteraceae</taxon>
        <taxon>Rhodopseudomonas</taxon>
    </lineage>
</organism>
<comment type="similarity">
    <text evidence="1">Belongs to the bacterial AtpI family.</text>
</comment>
<dbReference type="GO" id="GO:1902600">
    <property type="term" value="P:proton transmembrane transport"/>
    <property type="evidence" value="ECO:0007669"/>
    <property type="project" value="UniProtKB-KW"/>
</dbReference>
<dbReference type="GO" id="GO:0045259">
    <property type="term" value="C:proton-transporting ATP synthase complex"/>
    <property type="evidence" value="ECO:0007669"/>
    <property type="project" value="UniProtKB-UniRule"/>
</dbReference>
<keyword evidence="1" id="KW-0813">Transport</keyword>
<dbReference type="Proteomes" id="UP000199615">
    <property type="component" value="Unassembled WGS sequence"/>
</dbReference>
<dbReference type="EMBL" id="FODT01000006">
    <property type="protein sequence ID" value="SEO95729.1"/>
    <property type="molecule type" value="Genomic_DNA"/>
</dbReference>
<protein>
    <recommendedName>
        <fullName evidence="1">ATP synthase protein I</fullName>
    </recommendedName>
</protein>
<keyword evidence="1" id="KW-0375">Hydrogen ion transport</keyword>
<evidence type="ECO:0000313" key="5">
    <source>
        <dbReference type="Proteomes" id="UP000199615"/>
    </source>
</evidence>
<sequence length="128" mass="13289">MADDTHEGGKQTDESRGNTPDEAALSARLGSLDQRLSKIEGGRKIGTDLSGDEQDTAQAKASAMAIGLRLSSELVAGILGGAALGWGFDRLLSTSPWGLIVFSLLGFTAGVINVMRAAGVMAKQSERL</sequence>
<keyword evidence="1 3" id="KW-0472">Membrane</keyword>
<dbReference type="OrthoDB" id="15401at2"/>
<gene>
    <name evidence="4" type="ORF">SAMN05444123_106181</name>
</gene>
<feature type="region of interest" description="Disordered" evidence="2">
    <location>
        <begin position="1"/>
        <end position="24"/>
    </location>
</feature>
<evidence type="ECO:0000256" key="2">
    <source>
        <dbReference type="SAM" id="MobiDB-lite"/>
    </source>
</evidence>
<comment type="function">
    <text evidence="1">A possible function for this protein is to guide the assembly of the membrane sector of the ATPase enzyme complex.</text>
</comment>
<keyword evidence="3" id="KW-1133">Transmembrane helix</keyword>
<dbReference type="PIRSF" id="PIRSF032126">
    <property type="entry name" value="F0F1_ATP_synthase_subunit_I"/>
    <property type="match status" value="1"/>
</dbReference>
<evidence type="ECO:0000256" key="1">
    <source>
        <dbReference type="PIRNR" id="PIRNR032126"/>
    </source>
</evidence>
<dbReference type="RefSeq" id="WP_011501254.1">
    <property type="nucleotide sequence ID" value="NZ_FODT01000006.1"/>
</dbReference>
<accession>A0A1H8TXM3</accession>
<keyword evidence="3" id="KW-0812">Transmembrane</keyword>
<proteinExistence type="inferred from homology"/>
<dbReference type="InterPro" id="IPR016989">
    <property type="entry name" value="Atp1_alphaprobac"/>
</dbReference>
<dbReference type="AlphaFoldDB" id="A0A1H8TXM3"/>
<feature type="transmembrane region" description="Helical" evidence="3">
    <location>
        <begin position="70"/>
        <end position="88"/>
    </location>
</feature>
<dbReference type="InterPro" id="IPR032820">
    <property type="entry name" value="ATPase_put"/>
</dbReference>
<keyword evidence="5" id="KW-1185">Reference proteome</keyword>
<evidence type="ECO:0000313" key="4">
    <source>
        <dbReference type="EMBL" id="SEO95729.1"/>
    </source>
</evidence>
<feature type="transmembrane region" description="Helical" evidence="3">
    <location>
        <begin position="94"/>
        <end position="115"/>
    </location>
</feature>